<feature type="binding site" evidence="16">
    <location>
        <position position="67"/>
    </location>
    <ligand>
        <name>[4Fe-4S] cluster</name>
        <dbReference type="ChEBI" id="CHEBI:49883"/>
        <note>4Fe-4S-S-AdoMet</note>
    </ligand>
</feature>
<accession>A0A1J1EBM0</accession>
<evidence type="ECO:0000256" key="10">
    <source>
        <dbReference type="ARBA" id="ARBA00023004"/>
    </source>
</evidence>
<dbReference type="EC" id="1.3.98.3" evidence="14"/>
<dbReference type="InterPro" id="IPR007197">
    <property type="entry name" value="rSAM"/>
</dbReference>
<dbReference type="GO" id="GO:0051989">
    <property type="term" value="F:coproporphyrinogen dehydrogenase activity"/>
    <property type="evidence" value="ECO:0007669"/>
    <property type="project" value="UniProtKB-EC"/>
</dbReference>
<keyword evidence="9 14" id="KW-0560">Oxidoreductase</keyword>
<reference evidence="18 19" key="1">
    <citation type="submission" date="2014-03" db="EMBL/GenBank/DDBJ databases">
        <title>complete genome sequence of Flavobacteriaceae bacterium JBKA-6.</title>
        <authorList>
            <person name="Takano T."/>
            <person name="Nakamura Y."/>
            <person name="Takuma S."/>
            <person name="Yasuike M."/>
            <person name="Matsuyama T."/>
            <person name="Sakai T."/>
            <person name="Fujiwara A."/>
            <person name="Kimoto K."/>
            <person name="Fukuda Y."/>
            <person name="Kondo H."/>
            <person name="Hirono I."/>
            <person name="Nakayasu C."/>
        </authorList>
    </citation>
    <scope>NUCLEOTIDE SEQUENCE [LARGE SCALE GENOMIC DNA]</scope>
    <source>
        <strain evidence="18 19">JBKA-6</strain>
    </source>
</reference>
<keyword evidence="5 14" id="KW-0004">4Fe-4S</keyword>
<dbReference type="InterPro" id="IPR013785">
    <property type="entry name" value="Aldolase_TIM"/>
</dbReference>
<dbReference type="SFLD" id="SFLDG01065">
    <property type="entry name" value="anaerobic_coproporphyrinogen-I"/>
    <property type="match status" value="1"/>
</dbReference>
<keyword evidence="7 14" id="KW-0949">S-adenosyl-L-methionine</keyword>
<feature type="binding site" evidence="15">
    <location>
        <begin position="66"/>
        <end position="68"/>
    </location>
    <ligand>
        <name>S-adenosyl-L-methionine</name>
        <dbReference type="ChEBI" id="CHEBI:59789"/>
        <label>2</label>
    </ligand>
</feature>
<dbReference type="Gene3D" id="3.20.20.70">
    <property type="entry name" value="Aldolase class I"/>
    <property type="match status" value="1"/>
</dbReference>
<dbReference type="AlphaFoldDB" id="A0A1J1EBM0"/>
<evidence type="ECO:0000313" key="18">
    <source>
        <dbReference type="EMBL" id="BAV94904.1"/>
    </source>
</evidence>
<feature type="binding site" evidence="15">
    <location>
        <position position="54"/>
    </location>
    <ligand>
        <name>S-adenosyl-L-methionine</name>
        <dbReference type="ChEBI" id="CHEBI:59789"/>
        <label>1</label>
    </ligand>
</feature>
<evidence type="ECO:0000256" key="3">
    <source>
        <dbReference type="ARBA" id="ARBA00005493"/>
    </source>
</evidence>
<dbReference type="PIRSF" id="PIRSF000167">
    <property type="entry name" value="HemN"/>
    <property type="match status" value="1"/>
</dbReference>
<comment type="subcellular location">
    <subcellularLocation>
        <location evidence="1 14">Cytoplasm</location>
    </subcellularLocation>
</comment>
<evidence type="ECO:0000256" key="15">
    <source>
        <dbReference type="PIRSR" id="PIRSR000167-1"/>
    </source>
</evidence>
<dbReference type="PANTHER" id="PTHR13932:SF6">
    <property type="entry name" value="OXYGEN-INDEPENDENT COPROPORPHYRINOGEN III OXIDASE"/>
    <property type="match status" value="1"/>
</dbReference>
<dbReference type="SUPFAM" id="SSF102114">
    <property type="entry name" value="Radical SAM enzymes"/>
    <property type="match status" value="1"/>
</dbReference>
<gene>
    <name evidence="18" type="ORF">JBKA6_0891</name>
</gene>
<proteinExistence type="inferred from homology"/>
<comment type="similarity">
    <text evidence="3 14">Belongs to the anaerobic coproporphyrinogen-III oxidase family.</text>
</comment>
<feature type="binding site" evidence="15">
    <location>
        <position position="183"/>
    </location>
    <ligand>
        <name>S-adenosyl-L-methionine</name>
        <dbReference type="ChEBI" id="CHEBI:59789"/>
        <label>2</label>
    </ligand>
</feature>
<evidence type="ECO:0000256" key="2">
    <source>
        <dbReference type="ARBA" id="ARBA00004785"/>
    </source>
</evidence>
<dbReference type="NCBIfam" id="TIGR00538">
    <property type="entry name" value="hemN"/>
    <property type="match status" value="1"/>
</dbReference>
<feature type="binding site" evidence="15">
    <location>
        <position position="208"/>
    </location>
    <ligand>
        <name>S-adenosyl-L-methionine</name>
        <dbReference type="ChEBI" id="CHEBI:59789"/>
        <label>2</label>
    </ligand>
</feature>
<dbReference type="Gene3D" id="1.10.10.920">
    <property type="match status" value="1"/>
</dbReference>
<dbReference type="InterPro" id="IPR034505">
    <property type="entry name" value="Coproporphyrinogen-III_oxidase"/>
</dbReference>
<feature type="binding site" evidence="15">
    <location>
        <position position="242"/>
    </location>
    <ligand>
        <name>S-adenosyl-L-methionine</name>
        <dbReference type="ChEBI" id="CHEBI:59789"/>
        <label>2</label>
    </ligand>
</feature>
<name>A0A1J1EBM0_9FLAO</name>
<evidence type="ECO:0000259" key="17">
    <source>
        <dbReference type="PROSITE" id="PS51918"/>
    </source>
</evidence>
<evidence type="ECO:0000256" key="13">
    <source>
        <dbReference type="ARBA" id="ARBA00048321"/>
    </source>
</evidence>
<dbReference type="UniPathway" id="UPA00251">
    <property type="reaction ID" value="UER00323"/>
</dbReference>
<dbReference type="EMBL" id="AP014564">
    <property type="protein sequence ID" value="BAV94904.1"/>
    <property type="molecule type" value="Genomic_DNA"/>
</dbReference>
<evidence type="ECO:0000256" key="12">
    <source>
        <dbReference type="ARBA" id="ARBA00023244"/>
    </source>
</evidence>
<evidence type="ECO:0000256" key="16">
    <source>
        <dbReference type="PIRSR" id="PIRSR000167-2"/>
    </source>
</evidence>
<dbReference type="GO" id="GO:0006782">
    <property type="term" value="P:protoporphyrinogen IX biosynthetic process"/>
    <property type="evidence" value="ECO:0007669"/>
    <property type="project" value="UniProtKB-UniPathway"/>
</dbReference>
<dbReference type="KEGG" id="ise:JBKA6_0891"/>
<dbReference type="SFLD" id="SFLDS00029">
    <property type="entry name" value="Radical_SAM"/>
    <property type="match status" value="1"/>
</dbReference>
<dbReference type="InterPro" id="IPR058240">
    <property type="entry name" value="rSAM_sf"/>
</dbReference>
<dbReference type="GO" id="GO:0051539">
    <property type="term" value="F:4 iron, 4 sulfur cluster binding"/>
    <property type="evidence" value="ECO:0007669"/>
    <property type="project" value="UniProtKB-KW"/>
</dbReference>
<keyword evidence="19" id="KW-1185">Reference proteome</keyword>
<evidence type="ECO:0000256" key="7">
    <source>
        <dbReference type="ARBA" id="ARBA00022691"/>
    </source>
</evidence>
<keyword evidence="6 14" id="KW-0963">Cytoplasm</keyword>
<feature type="binding site" evidence="16">
    <location>
        <position position="60"/>
    </location>
    <ligand>
        <name>[4Fe-4S] cluster</name>
        <dbReference type="ChEBI" id="CHEBI:49883"/>
        <note>4Fe-4S-S-AdoMet</note>
    </ligand>
</feature>
<protein>
    <recommendedName>
        <fullName evidence="14">Coproporphyrinogen-III oxidase</fullName>
        <ecNumber evidence="14">1.3.98.3</ecNumber>
    </recommendedName>
</protein>
<dbReference type="PANTHER" id="PTHR13932">
    <property type="entry name" value="COPROPORPHYRINIGEN III OXIDASE"/>
    <property type="match status" value="1"/>
</dbReference>
<dbReference type="InterPro" id="IPR006638">
    <property type="entry name" value="Elp3/MiaA/NifB-like_rSAM"/>
</dbReference>
<dbReference type="CDD" id="cd01335">
    <property type="entry name" value="Radical_SAM"/>
    <property type="match status" value="1"/>
</dbReference>
<evidence type="ECO:0000313" key="19">
    <source>
        <dbReference type="Proteomes" id="UP000243197"/>
    </source>
</evidence>
<evidence type="ECO:0000256" key="4">
    <source>
        <dbReference type="ARBA" id="ARBA00011245"/>
    </source>
</evidence>
<evidence type="ECO:0000256" key="8">
    <source>
        <dbReference type="ARBA" id="ARBA00022723"/>
    </source>
</evidence>
<dbReference type="GO" id="GO:0004109">
    <property type="term" value="F:coproporphyrinogen oxidase activity"/>
    <property type="evidence" value="ECO:0007669"/>
    <property type="project" value="InterPro"/>
</dbReference>
<dbReference type="GO" id="GO:0005737">
    <property type="term" value="C:cytoplasm"/>
    <property type="evidence" value="ECO:0007669"/>
    <property type="project" value="UniProtKB-SubCell"/>
</dbReference>
<keyword evidence="11 14" id="KW-0411">Iron-sulfur</keyword>
<comment type="subunit">
    <text evidence="4">Monomer.</text>
</comment>
<dbReference type="RefSeq" id="WP_197703099.1">
    <property type="nucleotide sequence ID" value="NZ_AP014564.1"/>
</dbReference>
<feature type="binding site" evidence="15">
    <location>
        <position position="329"/>
    </location>
    <ligand>
        <name>S-adenosyl-L-methionine</name>
        <dbReference type="ChEBI" id="CHEBI:59789"/>
        <label>1</label>
    </ligand>
</feature>
<dbReference type="GO" id="GO:0046872">
    <property type="term" value="F:metal ion binding"/>
    <property type="evidence" value="ECO:0007669"/>
    <property type="project" value="UniProtKB-KW"/>
</dbReference>
<dbReference type="PROSITE" id="PS51918">
    <property type="entry name" value="RADICAL_SAM"/>
    <property type="match status" value="1"/>
</dbReference>
<evidence type="ECO:0000256" key="11">
    <source>
        <dbReference type="ARBA" id="ARBA00023014"/>
    </source>
</evidence>
<keyword evidence="12 14" id="KW-0627">Porphyrin biosynthesis</keyword>
<feature type="binding site" evidence="16">
    <location>
        <position position="64"/>
    </location>
    <ligand>
        <name>[4Fe-4S] cluster</name>
        <dbReference type="ChEBI" id="CHEBI:49883"/>
        <note>4Fe-4S-S-AdoMet</note>
    </ligand>
</feature>
<dbReference type="InterPro" id="IPR004558">
    <property type="entry name" value="Coprogen_oxidase_HemN"/>
</dbReference>
<organism evidence="18 19">
    <name type="scientific">Ichthyobacterium seriolicida</name>
    <dbReference type="NCBI Taxonomy" id="242600"/>
    <lineage>
        <taxon>Bacteria</taxon>
        <taxon>Pseudomonadati</taxon>
        <taxon>Bacteroidota</taxon>
        <taxon>Flavobacteriia</taxon>
        <taxon>Flavobacteriales</taxon>
        <taxon>Ichthyobacteriaceae</taxon>
        <taxon>Ichthyobacterium</taxon>
    </lineage>
</organism>
<feature type="binding site" evidence="15">
    <location>
        <position position="111"/>
    </location>
    <ligand>
        <name>S-adenosyl-L-methionine</name>
        <dbReference type="ChEBI" id="CHEBI:59789"/>
        <label>1</label>
    </ligand>
</feature>
<evidence type="ECO:0000256" key="9">
    <source>
        <dbReference type="ARBA" id="ARBA00023002"/>
    </source>
</evidence>
<sequence length="453" mass="52666">MDELIKKYNVPGPRYTSYPTVPYWDGENLGVENWTKTLKRAFAESNSEEGISIYIHLPFCESLCSFCGCHKIITKKHDKEDVYIEYLLKEWDLYTKLLEEKPFVKELHIGGGTPTFFSPQNLKGLIEKILFKGSFSERSEFSFECHPNNTSEDHMKVLYDLNFRRISLGVQDYSPVVQKAINRIQPFEKVSQVHNMAREIGYTSISHDLIYGLPHQTLEDIIDTIEKTQKLMPDRIALYGYAHVPWIRGSAQRGFDEKDLPKDEEKRTLYEKSKQKLTDVGYVEIGMDHFSLKSDSLYESFINKKTHRNFMGYSSSKTKVMIGLGVSSISDSWYCFSQNEKKLSLYYSKIDRGILPVMRGHELNDTDLIIRKHILNLMCLLETSWRDDNMKFAELPHVLSLLEEMKTDGLLSFKQEGIEITKKGRPFIRNICMAFDLRLLKDKPSTRIFSMTI</sequence>
<evidence type="ECO:0000256" key="1">
    <source>
        <dbReference type="ARBA" id="ARBA00004496"/>
    </source>
</evidence>
<feature type="binding site" evidence="15">
    <location>
        <begin position="112"/>
        <end position="113"/>
    </location>
    <ligand>
        <name>S-adenosyl-L-methionine</name>
        <dbReference type="ChEBI" id="CHEBI:59789"/>
        <label>2</label>
    </ligand>
</feature>
<feature type="binding site" evidence="15">
    <location>
        <position position="144"/>
    </location>
    <ligand>
        <name>S-adenosyl-L-methionine</name>
        <dbReference type="ChEBI" id="CHEBI:59789"/>
        <label>1</label>
    </ligand>
</feature>
<feature type="binding site" evidence="15">
    <location>
        <position position="171"/>
    </location>
    <ligand>
        <name>S-adenosyl-L-methionine</name>
        <dbReference type="ChEBI" id="CHEBI:59789"/>
        <label>2</label>
    </ligand>
</feature>
<keyword evidence="10 14" id="KW-0408">Iron</keyword>
<evidence type="ECO:0000256" key="6">
    <source>
        <dbReference type="ARBA" id="ARBA00022490"/>
    </source>
</evidence>
<keyword evidence="8 14" id="KW-0479">Metal-binding</keyword>
<evidence type="ECO:0000256" key="5">
    <source>
        <dbReference type="ARBA" id="ARBA00022485"/>
    </source>
</evidence>
<dbReference type="Proteomes" id="UP000243197">
    <property type="component" value="Chromosome"/>
</dbReference>
<feature type="domain" description="Radical SAM core" evidence="17">
    <location>
        <begin position="45"/>
        <end position="279"/>
    </location>
</feature>
<dbReference type="SMART" id="SM00729">
    <property type="entry name" value="Elp3"/>
    <property type="match status" value="1"/>
</dbReference>
<comment type="cofactor">
    <cofactor evidence="14 16">
        <name>[4Fe-4S] cluster</name>
        <dbReference type="ChEBI" id="CHEBI:49883"/>
    </cofactor>
    <text evidence="14 16">Binds 1 [4Fe-4S] cluster. The cluster is coordinated with 3 cysteines and an exchangeable S-adenosyl-L-methionine.</text>
</comment>
<dbReference type="Pfam" id="PF04055">
    <property type="entry name" value="Radical_SAM"/>
    <property type="match status" value="1"/>
</dbReference>
<evidence type="ECO:0000256" key="14">
    <source>
        <dbReference type="PIRNR" id="PIRNR000167"/>
    </source>
</evidence>
<comment type="pathway">
    <text evidence="2 14">Porphyrin-containing compound metabolism; protoporphyrin-IX biosynthesis; protoporphyrinogen-IX from coproporphyrinogen-III (AdoMet route): step 1/1.</text>
</comment>
<comment type="catalytic activity">
    <reaction evidence="13 14">
        <text>coproporphyrinogen III + 2 S-adenosyl-L-methionine = protoporphyrinogen IX + 2 5'-deoxyadenosine + 2 L-methionine + 2 CO2</text>
        <dbReference type="Rhea" id="RHEA:15425"/>
        <dbReference type="ChEBI" id="CHEBI:16526"/>
        <dbReference type="ChEBI" id="CHEBI:17319"/>
        <dbReference type="ChEBI" id="CHEBI:57307"/>
        <dbReference type="ChEBI" id="CHEBI:57309"/>
        <dbReference type="ChEBI" id="CHEBI:57844"/>
        <dbReference type="ChEBI" id="CHEBI:59789"/>
        <dbReference type="EC" id="1.3.98.3"/>
    </reaction>
</comment>